<dbReference type="RefSeq" id="WP_069000543.1">
    <property type="nucleotide sequence ID" value="NZ_MDTQ01000001.1"/>
</dbReference>
<feature type="transmembrane region" description="Helical" evidence="9">
    <location>
        <begin position="7"/>
        <end position="24"/>
    </location>
</feature>
<dbReference type="EMBL" id="MDTQ01000001">
    <property type="protein sequence ID" value="ODC05523.1"/>
    <property type="molecule type" value="Genomic_DNA"/>
</dbReference>
<evidence type="ECO:0000256" key="8">
    <source>
        <dbReference type="ARBA" id="ARBA00035655"/>
    </source>
</evidence>
<dbReference type="STRING" id="197479.BFW38_15725"/>
<feature type="transmembrane region" description="Helical" evidence="9">
    <location>
        <begin position="328"/>
        <end position="346"/>
    </location>
</feature>
<comment type="subcellular location">
    <subcellularLocation>
        <location evidence="1">Cell inner membrane</location>
        <topology evidence="1">Multi-pass membrane protein</topology>
    </subcellularLocation>
</comment>
<evidence type="ECO:0000256" key="6">
    <source>
        <dbReference type="ARBA" id="ARBA00022989"/>
    </source>
</evidence>
<comment type="similarity">
    <text evidence="8">Belongs to the TsuA/YedE (TC 9.B.102) family.</text>
</comment>
<feature type="transmembrane region" description="Helical" evidence="9">
    <location>
        <begin position="184"/>
        <end position="206"/>
    </location>
</feature>
<evidence type="ECO:0000256" key="9">
    <source>
        <dbReference type="SAM" id="Phobius"/>
    </source>
</evidence>
<keyword evidence="4" id="KW-0997">Cell inner membrane</keyword>
<evidence type="ECO:0000256" key="4">
    <source>
        <dbReference type="ARBA" id="ARBA00022519"/>
    </source>
</evidence>
<keyword evidence="11" id="KW-1185">Reference proteome</keyword>
<keyword evidence="5 9" id="KW-0812">Transmembrane</keyword>
<feature type="transmembrane region" description="Helical" evidence="9">
    <location>
        <begin position="358"/>
        <end position="375"/>
    </location>
</feature>
<reference evidence="10 11" key="1">
    <citation type="submission" date="2016-08" db="EMBL/GenBank/DDBJ databases">
        <authorList>
            <person name="Seilhamer J.J."/>
        </authorList>
    </citation>
    <scope>NUCLEOTIDE SEQUENCE [LARGE SCALE GENOMIC DNA]</scope>
    <source>
        <strain evidence="10 11">PH27A</strain>
    </source>
</reference>
<name>A0A1E2VEY1_9GAMM</name>
<accession>A0A1E2VEY1</accession>
<evidence type="ECO:0000313" key="10">
    <source>
        <dbReference type="EMBL" id="ODC05523.1"/>
    </source>
</evidence>
<evidence type="ECO:0000256" key="1">
    <source>
        <dbReference type="ARBA" id="ARBA00004429"/>
    </source>
</evidence>
<dbReference type="GO" id="GO:0005886">
    <property type="term" value="C:plasma membrane"/>
    <property type="evidence" value="ECO:0007669"/>
    <property type="project" value="UniProtKB-SubCell"/>
</dbReference>
<feature type="transmembrane region" description="Helical" evidence="9">
    <location>
        <begin position="387"/>
        <end position="407"/>
    </location>
</feature>
<dbReference type="InterPro" id="IPR007272">
    <property type="entry name" value="Sulf_transp_TsuA/YedE"/>
</dbReference>
<evidence type="ECO:0000256" key="3">
    <source>
        <dbReference type="ARBA" id="ARBA00022475"/>
    </source>
</evidence>
<dbReference type="Proteomes" id="UP000094291">
    <property type="component" value="Unassembled WGS sequence"/>
</dbReference>
<comment type="caution">
    <text evidence="10">The sequence shown here is derived from an EMBL/GenBank/DDBJ whole genome shotgun (WGS) entry which is preliminary data.</text>
</comment>
<dbReference type="AlphaFoldDB" id="A0A1E2VEY1"/>
<keyword evidence="3" id="KW-1003">Cell membrane</keyword>
<feature type="transmembrane region" description="Helical" evidence="9">
    <location>
        <begin position="104"/>
        <end position="127"/>
    </location>
</feature>
<proteinExistence type="inferred from homology"/>
<evidence type="ECO:0000256" key="7">
    <source>
        <dbReference type="ARBA" id="ARBA00023136"/>
    </source>
</evidence>
<evidence type="ECO:0000256" key="2">
    <source>
        <dbReference type="ARBA" id="ARBA00022448"/>
    </source>
</evidence>
<evidence type="ECO:0000256" key="5">
    <source>
        <dbReference type="ARBA" id="ARBA00022692"/>
    </source>
</evidence>
<protein>
    <submittedName>
        <fullName evidence="10">Uncharacterized protein</fullName>
    </submittedName>
</protein>
<keyword evidence="6 9" id="KW-1133">Transmembrane helix</keyword>
<keyword evidence="7 9" id="KW-0472">Membrane</keyword>
<dbReference type="Pfam" id="PF04143">
    <property type="entry name" value="Sulf_transp"/>
    <property type="match status" value="1"/>
</dbReference>
<feature type="transmembrane region" description="Helical" evidence="9">
    <location>
        <begin position="30"/>
        <end position="52"/>
    </location>
</feature>
<feature type="transmembrane region" description="Helical" evidence="9">
    <location>
        <begin position="64"/>
        <end position="84"/>
    </location>
</feature>
<sequence>MNKQEALWGTVLLLSTLVLGGMFLDSPLFFRLLIGLGLGYALSRAALGFAGSVNRAFRAGSTRLMRTLMIMFCLTALTSTAFLYQQDPTRMNLWINPINIGLIVGGLMFGFGMSIASCCASGVLTYFSSNLTRPALTLLFFGMGVFLGFPLQAQQSWIRDSWISTPTYEGHGVFMPDLFAGDPLNGYLGAMLLTLCLAALVSWLALRYERYRRDRGTYIGIASEQEQLSAPSSDLAQHRLFSQETYETLFVKRWSPVTGAAVIAILFTLLMGVTGAGWGASSPFGFWFGRLLIALSLMDPAQVAAFTHRPEQVFTMPFFNHPVNVQNIGIMLGAMIALLLAGRFWSGLSRLRLSGREALLLMVAGLSMGLGTRLANGCNVGALFTPIANFSLSGWIFLVVMVLGGILGNQLQHKLQNA</sequence>
<feature type="transmembrane region" description="Helical" evidence="9">
    <location>
        <begin position="134"/>
        <end position="153"/>
    </location>
</feature>
<keyword evidence="2" id="KW-0813">Transport</keyword>
<dbReference type="PANTHER" id="PTHR30574">
    <property type="entry name" value="INNER MEMBRANE PROTEIN YEDE"/>
    <property type="match status" value="1"/>
</dbReference>
<dbReference type="PANTHER" id="PTHR30574:SF1">
    <property type="entry name" value="SULPHUR TRANSPORT DOMAIN-CONTAINING PROTEIN"/>
    <property type="match status" value="1"/>
</dbReference>
<feature type="transmembrane region" description="Helical" evidence="9">
    <location>
        <begin position="257"/>
        <end position="280"/>
    </location>
</feature>
<evidence type="ECO:0000313" key="11">
    <source>
        <dbReference type="Proteomes" id="UP000094291"/>
    </source>
</evidence>
<dbReference type="OrthoDB" id="9794165at2"/>
<organism evidence="10 11">
    <name type="scientific">Terasakiispira papahanaumokuakeensis</name>
    <dbReference type="NCBI Taxonomy" id="197479"/>
    <lineage>
        <taxon>Bacteria</taxon>
        <taxon>Pseudomonadati</taxon>
        <taxon>Pseudomonadota</taxon>
        <taxon>Gammaproteobacteria</taxon>
        <taxon>Oceanospirillales</taxon>
        <taxon>Terasakiispira</taxon>
    </lineage>
</organism>
<gene>
    <name evidence="10" type="ORF">BFW38_15725</name>
</gene>